<dbReference type="Proteomes" id="UP001597046">
    <property type="component" value="Unassembled WGS sequence"/>
</dbReference>
<dbReference type="InterPro" id="IPR036188">
    <property type="entry name" value="FAD/NAD-bd_sf"/>
</dbReference>
<accession>A0ABW3MUE5</accession>
<evidence type="ECO:0000256" key="1">
    <source>
        <dbReference type="ARBA" id="ARBA00022485"/>
    </source>
</evidence>
<keyword evidence="8" id="KW-1185">Reference proteome</keyword>
<gene>
    <name evidence="7" type="ORF">ACFQ2V_08145</name>
</gene>
<dbReference type="InterPro" id="IPR039650">
    <property type="entry name" value="HdrA-like"/>
</dbReference>
<evidence type="ECO:0000256" key="5">
    <source>
        <dbReference type="ARBA" id="ARBA00023014"/>
    </source>
</evidence>
<dbReference type="PANTHER" id="PTHR43498:SF1">
    <property type="entry name" value="COB--COM HETERODISULFIDE REDUCTASE IRON-SULFUR SUBUNIT A"/>
    <property type="match status" value="1"/>
</dbReference>
<comment type="caution">
    <text evidence="7">The sequence shown here is derived from an EMBL/GenBank/DDBJ whole genome shotgun (WGS) entry which is preliminary data.</text>
</comment>
<evidence type="ECO:0000256" key="3">
    <source>
        <dbReference type="ARBA" id="ARBA00023002"/>
    </source>
</evidence>
<dbReference type="PANTHER" id="PTHR43498">
    <property type="entry name" value="FERREDOXIN:COB-COM HETERODISULFIDE REDUCTASE SUBUNIT A"/>
    <property type="match status" value="1"/>
</dbReference>
<evidence type="ECO:0000313" key="8">
    <source>
        <dbReference type="Proteomes" id="UP001597046"/>
    </source>
</evidence>
<dbReference type="Pfam" id="PF12831">
    <property type="entry name" value="FAD_oxidored"/>
    <property type="match status" value="2"/>
</dbReference>
<dbReference type="SUPFAM" id="SSF51905">
    <property type="entry name" value="FAD/NAD(P)-binding domain"/>
    <property type="match status" value="1"/>
</dbReference>
<feature type="region of interest" description="Disordered" evidence="6">
    <location>
        <begin position="436"/>
        <end position="464"/>
    </location>
</feature>
<sequence>MNAQQPHQVQPLSITSDEVTAPVVRRSDVVVVGGGPAGVSAAVSAARSGVDVTLVERYSALGGLASGGMVLVLDDMVNGDEVTVTGIVDEYVERMARNRLAVYPPVEERAASQELWNKWGRWGTFNFHSHSNPKPICYAVAFDPDAWKSTSIDLVRESGVHLRMHSWFSRPVVDDGALKGVVVETKQGPQAIMGDVVIDTTGDIDVASRAGAPYAHDSYLVTLVFRLGGVDTAKAERFEQEHPREARAANRRIKRLLGGAWELWWLKTPLPGIVWCNTPHMTGFDGADPESLTSAEFAARDRIAAALPAIRADLPGFENAYILDVAQQMGVRQTRLLQGEYVVTKDDVVSRRHFADSVARGRDYYTPYRSLLPRGVDQLIVAGRHYSATPEAQRMSREIPPCMAQGQAAGIAAALAVEKALPVRDVPVDEIQLRMRDQGADPGDRPAPNATIDATIPSDQESQR</sequence>
<keyword evidence="5" id="KW-0411">Iron-sulfur</keyword>
<evidence type="ECO:0000256" key="6">
    <source>
        <dbReference type="SAM" id="MobiDB-lite"/>
    </source>
</evidence>
<proteinExistence type="predicted"/>
<reference evidence="8" key="1">
    <citation type="journal article" date="2019" name="Int. J. Syst. Evol. Microbiol.">
        <title>The Global Catalogue of Microorganisms (GCM) 10K type strain sequencing project: providing services to taxonomists for standard genome sequencing and annotation.</title>
        <authorList>
            <consortium name="The Broad Institute Genomics Platform"/>
            <consortium name="The Broad Institute Genome Sequencing Center for Infectious Disease"/>
            <person name="Wu L."/>
            <person name="Ma J."/>
        </authorList>
    </citation>
    <scope>NUCLEOTIDE SEQUENCE [LARGE SCALE GENOMIC DNA]</scope>
    <source>
        <strain evidence="8">CCUG 57508</strain>
    </source>
</reference>
<keyword evidence="3" id="KW-0560">Oxidoreductase</keyword>
<dbReference type="EMBL" id="JBHTKH010000004">
    <property type="protein sequence ID" value="MFD1054273.1"/>
    <property type="molecule type" value="Genomic_DNA"/>
</dbReference>
<dbReference type="Gene3D" id="3.50.50.60">
    <property type="entry name" value="FAD/NAD(P)-binding domain"/>
    <property type="match status" value="1"/>
</dbReference>
<organism evidence="7 8">
    <name type="scientific">Terrabacter terrigena</name>
    <dbReference type="NCBI Taxonomy" id="574718"/>
    <lineage>
        <taxon>Bacteria</taxon>
        <taxon>Bacillati</taxon>
        <taxon>Actinomycetota</taxon>
        <taxon>Actinomycetes</taxon>
        <taxon>Micrococcales</taxon>
        <taxon>Intrasporangiaceae</taxon>
        <taxon>Terrabacter</taxon>
    </lineage>
</organism>
<dbReference type="RefSeq" id="WP_386052363.1">
    <property type="nucleotide sequence ID" value="NZ_JBHTKH010000004.1"/>
</dbReference>
<keyword evidence="1" id="KW-0004">4Fe-4S</keyword>
<keyword evidence="2" id="KW-0479">Metal-binding</keyword>
<dbReference type="PRINTS" id="PR00419">
    <property type="entry name" value="ADXRDTASE"/>
</dbReference>
<name>A0ABW3MUE5_9MICO</name>
<protein>
    <submittedName>
        <fullName evidence="7">FAD-dependent oxidoreductase</fullName>
    </submittedName>
</protein>
<evidence type="ECO:0000256" key="4">
    <source>
        <dbReference type="ARBA" id="ARBA00023004"/>
    </source>
</evidence>
<keyword evidence="4" id="KW-0408">Iron</keyword>
<evidence type="ECO:0000313" key="7">
    <source>
        <dbReference type="EMBL" id="MFD1054273.1"/>
    </source>
</evidence>
<evidence type="ECO:0000256" key="2">
    <source>
        <dbReference type="ARBA" id="ARBA00022723"/>
    </source>
</evidence>